<reference evidence="2" key="1">
    <citation type="submission" date="2021-01" db="EMBL/GenBank/DDBJ databases">
        <authorList>
            <person name="Corre E."/>
            <person name="Pelletier E."/>
            <person name="Niang G."/>
            <person name="Scheremetjew M."/>
            <person name="Finn R."/>
            <person name="Kale V."/>
            <person name="Holt S."/>
            <person name="Cochrane G."/>
            <person name="Meng A."/>
            <person name="Brown T."/>
            <person name="Cohen L."/>
        </authorList>
    </citation>
    <scope>NUCLEOTIDE SEQUENCE</scope>
    <source>
        <strain evidence="2">SAG 11-49</strain>
    </source>
</reference>
<gene>
    <name evidence="2" type="ORF">CLEI1391_LOCUS20117</name>
</gene>
<evidence type="ECO:0000256" key="1">
    <source>
        <dbReference type="SAM" id="MobiDB-lite"/>
    </source>
</evidence>
<dbReference type="EMBL" id="HBFB01035781">
    <property type="protein sequence ID" value="CAD8695931.1"/>
    <property type="molecule type" value="Transcribed_RNA"/>
</dbReference>
<dbReference type="Pfam" id="PF14945">
    <property type="entry name" value="LLC1"/>
    <property type="match status" value="1"/>
</dbReference>
<accession>A0A7S0S5D4</accession>
<feature type="region of interest" description="Disordered" evidence="1">
    <location>
        <begin position="73"/>
        <end position="135"/>
    </location>
</feature>
<evidence type="ECO:0000313" key="2">
    <source>
        <dbReference type="EMBL" id="CAD8695931.1"/>
    </source>
</evidence>
<dbReference type="InterPro" id="IPR020339">
    <property type="entry name" value="C20orf85-like"/>
</dbReference>
<sequence length="162" mass="17960">MAAPRDENSVVASWRNALKNEKTAARDWPTNWGFLVDMDKSDDAQQHGYARIPVQYVGRSGPTVEMKRVPILPSQQQAADQARATLSSGGTGPGSGRSVTAMESVHLSHTQQLDRIKTADPHFKRSSDTYGSRKPIEQFGISHHGVKQSAITNWYRRDMGQI</sequence>
<dbReference type="AlphaFoldDB" id="A0A7S0S5D4"/>
<feature type="compositionally biased region" description="Basic and acidic residues" evidence="1">
    <location>
        <begin position="112"/>
        <end position="127"/>
    </location>
</feature>
<proteinExistence type="predicted"/>
<name>A0A7S0S5D4_9CHLO</name>
<protein>
    <submittedName>
        <fullName evidence="2">Uncharacterized protein</fullName>
    </submittedName>
</protein>
<organism evidence="2">
    <name type="scientific">Chlamydomonas leiostraca</name>
    <dbReference type="NCBI Taxonomy" id="1034604"/>
    <lineage>
        <taxon>Eukaryota</taxon>
        <taxon>Viridiplantae</taxon>
        <taxon>Chlorophyta</taxon>
        <taxon>core chlorophytes</taxon>
        <taxon>Chlorophyceae</taxon>
        <taxon>CS clade</taxon>
        <taxon>Chlamydomonadales</taxon>
        <taxon>Chlamydomonadaceae</taxon>
        <taxon>Chlamydomonas</taxon>
    </lineage>
</organism>